<feature type="region of interest" description="Disordered" evidence="3">
    <location>
        <begin position="38"/>
        <end position="94"/>
    </location>
</feature>
<gene>
    <name evidence="4" type="ORF">IAB60_12375</name>
</gene>
<dbReference type="GO" id="GO:1990904">
    <property type="term" value="C:ribonucleoprotein complex"/>
    <property type="evidence" value="ECO:0007669"/>
    <property type="project" value="UniProtKB-KW"/>
</dbReference>
<dbReference type="EMBL" id="DVKS01000203">
    <property type="protein sequence ID" value="HIT42868.1"/>
    <property type="molecule type" value="Genomic_DNA"/>
</dbReference>
<dbReference type="AlphaFoldDB" id="A0A9D1KFQ8"/>
<evidence type="ECO:0000256" key="1">
    <source>
        <dbReference type="ARBA" id="ARBA00022980"/>
    </source>
</evidence>
<accession>A0A9D1KFQ8</accession>
<dbReference type="Proteomes" id="UP000886860">
    <property type="component" value="Unassembled WGS sequence"/>
</dbReference>
<reference evidence="4" key="2">
    <citation type="journal article" date="2021" name="PeerJ">
        <title>Extensive microbial diversity within the chicken gut microbiome revealed by metagenomics and culture.</title>
        <authorList>
            <person name="Gilroy R."/>
            <person name="Ravi A."/>
            <person name="Getino M."/>
            <person name="Pursley I."/>
            <person name="Horton D.L."/>
            <person name="Alikhan N.F."/>
            <person name="Baker D."/>
            <person name="Gharbi K."/>
            <person name="Hall N."/>
            <person name="Watson M."/>
            <person name="Adriaenssens E.M."/>
            <person name="Foster-Nyarko E."/>
            <person name="Jarju S."/>
            <person name="Secka A."/>
            <person name="Antonio M."/>
            <person name="Oren A."/>
            <person name="Chaudhuri R.R."/>
            <person name="La Ragione R."/>
            <person name="Hildebrand F."/>
            <person name="Pallen M.J."/>
        </authorList>
    </citation>
    <scope>NUCLEOTIDE SEQUENCE</scope>
    <source>
        <strain evidence="4">CHK123-3438</strain>
    </source>
</reference>
<dbReference type="Gene3D" id="2.30.30.30">
    <property type="match status" value="1"/>
</dbReference>
<dbReference type="CDD" id="cd06088">
    <property type="entry name" value="KOW_RPL14"/>
    <property type="match status" value="1"/>
</dbReference>
<dbReference type="InterPro" id="IPR014722">
    <property type="entry name" value="Rib_uL2_dom2"/>
</dbReference>
<dbReference type="SUPFAM" id="SSF50104">
    <property type="entry name" value="Translation proteins SH3-like domain"/>
    <property type="match status" value="1"/>
</dbReference>
<protein>
    <submittedName>
        <fullName evidence="4">KOW domain-containing RNA-binding protein</fullName>
    </submittedName>
</protein>
<dbReference type="InterPro" id="IPR041985">
    <property type="entry name" value="Ribosomal_eL14_KOW"/>
</dbReference>
<evidence type="ECO:0000313" key="5">
    <source>
        <dbReference type="Proteomes" id="UP000886860"/>
    </source>
</evidence>
<dbReference type="InterPro" id="IPR008991">
    <property type="entry name" value="Translation_prot_SH3-like_sf"/>
</dbReference>
<evidence type="ECO:0000313" key="4">
    <source>
        <dbReference type="EMBL" id="HIT42868.1"/>
    </source>
</evidence>
<evidence type="ECO:0000256" key="2">
    <source>
        <dbReference type="ARBA" id="ARBA00023274"/>
    </source>
</evidence>
<dbReference type="GO" id="GO:0005840">
    <property type="term" value="C:ribosome"/>
    <property type="evidence" value="ECO:0007669"/>
    <property type="project" value="UniProtKB-KW"/>
</dbReference>
<name>A0A9D1KFQ8_9FIRM</name>
<proteinExistence type="predicted"/>
<feature type="compositionally biased region" description="Basic and acidic residues" evidence="3">
    <location>
        <begin position="61"/>
        <end position="87"/>
    </location>
</feature>
<comment type="caution">
    <text evidence="4">The sequence shown here is derived from an EMBL/GenBank/DDBJ whole genome shotgun (WGS) entry which is preliminary data.</text>
</comment>
<sequence>MLKYEPGCLARSLAGRDRGRLYIILEAADEYVALTDGNTRQMDRPKRKKKKHIQLQYPQDETMKQKLRGEKNVTDQEIRDFLEKETSSRQGGNK</sequence>
<evidence type="ECO:0000256" key="3">
    <source>
        <dbReference type="SAM" id="MobiDB-lite"/>
    </source>
</evidence>
<reference evidence="4" key="1">
    <citation type="submission" date="2020-10" db="EMBL/GenBank/DDBJ databases">
        <authorList>
            <person name="Gilroy R."/>
        </authorList>
    </citation>
    <scope>NUCLEOTIDE SEQUENCE</scope>
    <source>
        <strain evidence="4">CHK123-3438</strain>
    </source>
</reference>
<keyword evidence="2" id="KW-0687">Ribonucleoprotein</keyword>
<organism evidence="4 5">
    <name type="scientific">Candidatus Caccovicinus merdipullorum</name>
    <dbReference type="NCBI Taxonomy" id="2840724"/>
    <lineage>
        <taxon>Bacteria</taxon>
        <taxon>Bacillati</taxon>
        <taxon>Bacillota</taxon>
        <taxon>Clostridia</taxon>
        <taxon>Eubacteriales</taxon>
        <taxon>Candidatus Caccovicinus</taxon>
    </lineage>
</organism>
<keyword evidence="1" id="KW-0689">Ribosomal protein</keyword>